<sequence>MRYKVLFFAACLLLGLGAFESMGGYFSIANQKSAVSMPAYYGLANGWLFYLLALLMFVVRYMMMKKNKK</sequence>
<dbReference type="AlphaFoldDB" id="A0A6N8U5U7"/>
<dbReference type="EMBL" id="WUUQ01000002">
    <property type="protein sequence ID" value="MXQ73576.1"/>
    <property type="molecule type" value="Genomic_DNA"/>
</dbReference>
<evidence type="ECO:0000256" key="1">
    <source>
        <dbReference type="SAM" id="Phobius"/>
    </source>
</evidence>
<proteinExistence type="predicted"/>
<feature type="transmembrane region" description="Helical" evidence="1">
    <location>
        <begin position="39"/>
        <end position="59"/>
    </location>
</feature>
<keyword evidence="3" id="KW-1185">Reference proteome</keyword>
<reference evidence="2 3" key="2">
    <citation type="submission" date="2020-01" db="EMBL/GenBank/DDBJ databases">
        <title>Clostridiaceae sp. nov. isolated from the gut of human by culturomics.</title>
        <authorList>
            <person name="Chang Y."/>
        </authorList>
    </citation>
    <scope>NUCLEOTIDE SEQUENCE [LARGE SCALE GENOMIC DNA]</scope>
    <source>
        <strain evidence="2 3">DONG20-135</strain>
    </source>
</reference>
<name>A0A6N8U5U7_9FIRM</name>
<keyword evidence="1" id="KW-0472">Membrane</keyword>
<evidence type="ECO:0000313" key="2">
    <source>
        <dbReference type="EMBL" id="MXQ73576.1"/>
    </source>
</evidence>
<dbReference type="Proteomes" id="UP000434036">
    <property type="component" value="Unassembled WGS sequence"/>
</dbReference>
<evidence type="ECO:0008006" key="4">
    <source>
        <dbReference type="Google" id="ProtNLM"/>
    </source>
</evidence>
<evidence type="ECO:0000313" key="3">
    <source>
        <dbReference type="Proteomes" id="UP000434036"/>
    </source>
</evidence>
<gene>
    <name evidence="2" type="ORF">GSF08_06470</name>
</gene>
<organism evidence="2 3">
    <name type="scientific">Copranaerobaculum intestinale</name>
    <dbReference type="NCBI Taxonomy" id="2692629"/>
    <lineage>
        <taxon>Bacteria</taxon>
        <taxon>Bacillati</taxon>
        <taxon>Bacillota</taxon>
        <taxon>Erysipelotrichia</taxon>
        <taxon>Erysipelotrichales</taxon>
        <taxon>Erysipelotrichaceae</taxon>
        <taxon>Copranaerobaculum</taxon>
    </lineage>
</organism>
<comment type="caution">
    <text evidence="2">The sequence shown here is derived from an EMBL/GenBank/DDBJ whole genome shotgun (WGS) entry which is preliminary data.</text>
</comment>
<keyword evidence="1" id="KW-1133">Transmembrane helix</keyword>
<keyword evidence="1" id="KW-0812">Transmembrane</keyword>
<reference evidence="2 3" key="1">
    <citation type="submission" date="2019-12" db="EMBL/GenBank/DDBJ databases">
        <authorList>
            <person name="Yang R."/>
        </authorList>
    </citation>
    <scope>NUCLEOTIDE SEQUENCE [LARGE SCALE GENOMIC DNA]</scope>
    <source>
        <strain evidence="2 3">DONG20-135</strain>
    </source>
</reference>
<accession>A0A6N8U5U7</accession>
<protein>
    <recommendedName>
        <fullName evidence="4">DUF3955 domain-containing protein</fullName>
    </recommendedName>
</protein>
<dbReference type="RefSeq" id="WP_160625015.1">
    <property type="nucleotide sequence ID" value="NZ_WUUQ01000002.1"/>
</dbReference>